<gene>
    <name evidence="2" type="ORF">OSIN01602_LOCUS10012</name>
</gene>
<proteinExistence type="predicted"/>
<dbReference type="EMBL" id="HBGO01017553">
    <property type="protein sequence ID" value="CAD9339171.1"/>
    <property type="molecule type" value="Transcribed_RNA"/>
</dbReference>
<accession>A0A7S1ZHU4</accession>
<reference evidence="2" key="1">
    <citation type="submission" date="2021-01" db="EMBL/GenBank/DDBJ databases">
        <authorList>
            <person name="Corre E."/>
            <person name="Pelletier E."/>
            <person name="Niang G."/>
            <person name="Scheremetjew M."/>
            <person name="Finn R."/>
            <person name="Kale V."/>
            <person name="Holt S."/>
            <person name="Cochrane G."/>
            <person name="Meng A."/>
            <person name="Brown T."/>
            <person name="Cohen L."/>
        </authorList>
    </citation>
    <scope>NUCLEOTIDE SEQUENCE</scope>
    <source>
        <strain evidence="2">Grunow 1884</strain>
    </source>
</reference>
<dbReference type="AlphaFoldDB" id="A0A7S1ZHU4"/>
<keyword evidence="1" id="KW-0732">Signal</keyword>
<sequence>MPNTSVSAAFVAVLLLLADASFLSPSRPFTHIQNDQLHHCERRSDYHTATLRPCLRWPNRFGTNPLTVCGLLDGDDVAGPADTSPGPMILRLDLSVSLGADETIALEAVRSFVRSFPFAAVLPVQPLNYLPSDDGKGVRVSFLRKKTKEKGSIDGGIDFSIFLTDAEDNSEEKPEQKRIRVEARRDPKGQTVSKVFSEMLIMKAFVKAITGEDTERSDDKLSDLVLVESIFHEWM</sequence>
<feature type="chain" id="PRO_5031057764" evidence="1">
    <location>
        <begin position="21"/>
        <end position="235"/>
    </location>
</feature>
<protein>
    <submittedName>
        <fullName evidence="2">Uncharacterized protein</fullName>
    </submittedName>
</protein>
<evidence type="ECO:0000256" key="1">
    <source>
        <dbReference type="SAM" id="SignalP"/>
    </source>
</evidence>
<organism evidence="2">
    <name type="scientific">Trieres chinensis</name>
    <name type="common">Marine centric diatom</name>
    <name type="synonym">Odontella sinensis</name>
    <dbReference type="NCBI Taxonomy" id="1514140"/>
    <lineage>
        <taxon>Eukaryota</taxon>
        <taxon>Sar</taxon>
        <taxon>Stramenopiles</taxon>
        <taxon>Ochrophyta</taxon>
        <taxon>Bacillariophyta</taxon>
        <taxon>Mediophyceae</taxon>
        <taxon>Biddulphiophycidae</taxon>
        <taxon>Eupodiscales</taxon>
        <taxon>Parodontellaceae</taxon>
        <taxon>Trieres</taxon>
    </lineage>
</organism>
<evidence type="ECO:0000313" key="2">
    <source>
        <dbReference type="EMBL" id="CAD9339171.1"/>
    </source>
</evidence>
<feature type="signal peptide" evidence="1">
    <location>
        <begin position="1"/>
        <end position="20"/>
    </location>
</feature>
<name>A0A7S1ZHU4_TRICV</name>